<accession>U2SJD8</accession>
<organism evidence="1 2">
    <name type="scientific">Leifsonia aquatica ATCC 14665</name>
    <dbReference type="NCBI Taxonomy" id="1358026"/>
    <lineage>
        <taxon>Bacteria</taxon>
        <taxon>Bacillati</taxon>
        <taxon>Actinomycetota</taxon>
        <taxon>Actinomycetes</taxon>
        <taxon>Micrococcales</taxon>
        <taxon>Microbacteriaceae</taxon>
        <taxon>Leifsonia</taxon>
    </lineage>
</organism>
<protein>
    <submittedName>
        <fullName evidence="1">Uncharacterized protein</fullName>
    </submittedName>
</protein>
<dbReference type="EMBL" id="AWVQ01000909">
    <property type="protein sequence ID" value="ERK65583.1"/>
    <property type="molecule type" value="Genomic_DNA"/>
</dbReference>
<dbReference type="HOGENOM" id="CLU_3091988_0_0_11"/>
<feature type="non-terminal residue" evidence="1">
    <location>
        <position position="52"/>
    </location>
</feature>
<gene>
    <name evidence="1" type="ORF">N136_04799</name>
</gene>
<sequence>MSSVWVILHTLTKIGRGHPASLRSSRGGAVQPAATPDRSADLVLRGGVVHAL</sequence>
<evidence type="ECO:0000313" key="1">
    <source>
        <dbReference type="EMBL" id="ERK65583.1"/>
    </source>
</evidence>
<comment type="caution">
    <text evidence="1">The sequence shown here is derived from an EMBL/GenBank/DDBJ whole genome shotgun (WGS) entry which is preliminary data.</text>
</comment>
<proteinExistence type="predicted"/>
<reference evidence="1 2" key="1">
    <citation type="submission" date="2013-08" db="EMBL/GenBank/DDBJ databases">
        <authorList>
            <person name="Weinstock G."/>
            <person name="Sodergren E."/>
            <person name="Wylie T."/>
            <person name="Fulton L."/>
            <person name="Fulton R."/>
            <person name="Fronick C."/>
            <person name="O'Laughlin M."/>
            <person name="Godfrey J."/>
            <person name="Miner T."/>
            <person name="Herter B."/>
            <person name="Appelbaum E."/>
            <person name="Cordes M."/>
            <person name="Lek S."/>
            <person name="Wollam A."/>
            <person name="Pepin K.H."/>
            <person name="Palsikar V.B."/>
            <person name="Mitreva M."/>
            <person name="Wilson R.K."/>
        </authorList>
    </citation>
    <scope>NUCLEOTIDE SEQUENCE [LARGE SCALE GENOMIC DNA]</scope>
    <source>
        <strain evidence="1 2">ATCC 14665</strain>
    </source>
</reference>
<dbReference type="AlphaFoldDB" id="U2SJD8"/>
<dbReference type="Proteomes" id="UP000016605">
    <property type="component" value="Unassembled WGS sequence"/>
</dbReference>
<evidence type="ECO:0000313" key="2">
    <source>
        <dbReference type="Proteomes" id="UP000016605"/>
    </source>
</evidence>
<name>U2SJD8_LEIAQ</name>